<dbReference type="OrthoDB" id="9812433at2"/>
<name>A0A4S5E837_9MICC</name>
<dbReference type="InterPro" id="IPR027417">
    <property type="entry name" value="P-loop_NTPase"/>
</dbReference>
<keyword evidence="5" id="KW-0418">Kinase</keyword>
<reference evidence="5 6" key="1">
    <citation type="submission" date="2019-04" db="EMBL/GenBank/DDBJ databases">
        <authorList>
            <person name="Liu Q."/>
            <person name="Xin Y.-H."/>
        </authorList>
    </citation>
    <scope>NUCLEOTIDE SEQUENCE [LARGE SCALE GENOMIC DNA]</scope>
    <source>
        <strain evidence="5 6">AM23</strain>
    </source>
</reference>
<protein>
    <submittedName>
        <fullName evidence="5">Polysaccharide biosynthesis tyrosine autokinase</fullName>
        <ecNumber evidence="5">2.7.10.2</ecNumber>
    </submittedName>
</protein>
<keyword evidence="6" id="KW-1185">Reference proteome</keyword>
<dbReference type="GO" id="GO:0004715">
    <property type="term" value="F:non-membrane spanning protein tyrosine kinase activity"/>
    <property type="evidence" value="ECO:0007669"/>
    <property type="project" value="UniProtKB-EC"/>
</dbReference>
<dbReference type="GO" id="GO:0005886">
    <property type="term" value="C:plasma membrane"/>
    <property type="evidence" value="ECO:0007669"/>
    <property type="project" value="TreeGrafter"/>
</dbReference>
<dbReference type="Pfam" id="PF01656">
    <property type="entry name" value="CbiA"/>
    <property type="match status" value="1"/>
</dbReference>
<dbReference type="Proteomes" id="UP000305233">
    <property type="component" value="Unassembled WGS sequence"/>
</dbReference>
<feature type="domain" description="CobQ/CobB/MinD/ParA nucleotide binding" evidence="4">
    <location>
        <begin position="261"/>
        <end position="433"/>
    </location>
</feature>
<dbReference type="InterPro" id="IPR050445">
    <property type="entry name" value="Bact_polysacc_biosynth/exp"/>
</dbReference>
<evidence type="ECO:0000313" key="6">
    <source>
        <dbReference type="Proteomes" id="UP000305233"/>
    </source>
</evidence>
<dbReference type="CDD" id="cd05387">
    <property type="entry name" value="BY-kinase"/>
    <property type="match status" value="1"/>
</dbReference>
<comment type="caution">
    <text evidence="5">The sequence shown here is derived from an EMBL/GenBank/DDBJ whole genome shotgun (WGS) entry which is preliminary data.</text>
</comment>
<dbReference type="PANTHER" id="PTHR32309:SF13">
    <property type="entry name" value="FERRIC ENTEROBACTIN TRANSPORT PROTEIN FEPE"/>
    <property type="match status" value="1"/>
</dbReference>
<proteinExistence type="predicted"/>
<sequence>MIQDNFVRSALRNWWMVLLSVLLCTGIAAVITAATVPVYESTVRFYVFAPTATGQTALQADELARLRIVGYARLLTSERIVEQIAKASGADLPIEEVQDMISANGDAETLLLTVNVRSTDQDEASALASSVATNFNRLVNDLEDSGSADADTRLNVVAGPTSDDNPVSPRETLNYGLGILVGMALGMGLVILRGRSDASLYSVDDVEAASGLRLLATVPAVNRAGRRRSGGADRESVVLEALRNLRTTLRFRSDADALRTIAVTSSSRGEGTSTVALNLAAAFAEAGHRTVLVETDVRNPQLAETLETGERRGLSDVLAHPGDLLDVVTPGGEEGLWMMGAGSADERTPGVSGSADLDHFLDEARKSFDIVILDTASLLPFADARAFCAVSDGVVVVARYGRSNQGRLKAAEEMLDLVHANVLGVVFNAVPQSKRRFARSPSTPRSDRTRPRSASDIIALEQRGQHLDRR</sequence>
<dbReference type="EMBL" id="SSWH01000002">
    <property type="protein sequence ID" value="THJ67836.1"/>
    <property type="molecule type" value="Genomic_DNA"/>
</dbReference>
<evidence type="ECO:0000256" key="3">
    <source>
        <dbReference type="SAM" id="MobiDB-lite"/>
    </source>
</evidence>
<keyword evidence="1" id="KW-0547">Nucleotide-binding</keyword>
<dbReference type="NCBIfam" id="TIGR01007">
    <property type="entry name" value="eps_fam"/>
    <property type="match status" value="1"/>
</dbReference>
<dbReference type="AlphaFoldDB" id="A0A4S5E837"/>
<dbReference type="PANTHER" id="PTHR32309">
    <property type="entry name" value="TYROSINE-PROTEIN KINASE"/>
    <property type="match status" value="1"/>
</dbReference>
<evidence type="ECO:0000256" key="1">
    <source>
        <dbReference type="ARBA" id="ARBA00022741"/>
    </source>
</evidence>
<keyword evidence="5" id="KW-0808">Transferase</keyword>
<keyword evidence="2" id="KW-0067">ATP-binding</keyword>
<dbReference type="SUPFAM" id="SSF52540">
    <property type="entry name" value="P-loop containing nucleoside triphosphate hydrolases"/>
    <property type="match status" value="1"/>
</dbReference>
<dbReference type="Gene3D" id="3.40.50.300">
    <property type="entry name" value="P-loop containing nucleotide triphosphate hydrolases"/>
    <property type="match status" value="1"/>
</dbReference>
<dbReference type="EC" id="2.7.10.2" evidence="5"/>
<evidence type="ECO:0000313" key="5">
    <source>
        <dbReference type="EMBL" id="THJ67836.1"/>
    </source>
</evidence>
<dbReference type="RefSeq" id="WP_136453033.1">
    <property type="nucleotide sequence ID" value="NZ_SSWH01000002.1"/>
</dbReference>
<organism evidence="5 6">
    <name type="scientific">Arthrobacter echini</name>
    <dbReference type="NCBI Taxonomy" id="1529066"/>
    <lineage>
        <taxon>Bacteria</taxon>
        <taxon>Bacillati</taxon>
        <taxon>Actinomycetota</taxon>
        <taxon>Actinomycetes</taxon>
        <taxon>Micrococcales</taxon>
        <taxon>Micrococcaceae</taxon>
        <taxon>Arthrobacter</taxon>
    </lineage>
</organism>
<feature type="region of interest" description="Disordered" evidence="3">
    <location>
        <begin position="436"/>
        <end position="455"/>
    </location>
</feature>
<dbReference type="InterPro" id="IPR002586">
    <property type="entry name" value="CobQ/CobB/MinD/ParA_Nub-bd_dom"/>
</dbReference>
<gene>
    <name evidence="5" type="ORF">E8P82_03105</name>
</gene>
<dbReference type="GO" id="GO:0005524">
    <property type="term" value="F:ATP binding"/>
    <property type="evidence" value="ECO:0007669"/>
    <property type="project" value="UniProtKB-KW"/>
</dbReference>
<dbReference type="InterPro" id="IPR005702">
    <property type="entry name" value="Wzc-like_C"/>
</dbReference>
<evidence type="ECO:0000256" key="2">
    <source>
        <dbReference type="ARBA" id="ARBA00022840"/>
    </source>
</evidence>
<evidence type="ECO:0000259" key="4">
    <source>
        <dbReference type="Pfam" id="PF01656"/>
    </source>
</evidence>
<accession>A0A4S5E837</accession>